<comment type="caution">
    <text evidence="7">The sequence shown here is derived from an EMBL/GenBank/DDBJ whole genome shotgun (WGS) entry which is preliminary data.</text>
</comment>
<dbReference type="PANTHER" id="PTHR30086">
    <property type="entry name" value="ARGININE EXPORTER PROTEIN ARGO"/>
    <property type="match status" value="1"/>
</dbReference>
<dbReference type="PANTHER" id="PTHR30086:SF20">
    <property type="entry name" value="ARGININE EXPORTER PROTEIN ARGO-RELATED"/>
    <property type="match status" value="1"/>
</dbReference>
<dbReference type="InterPro" id="IPR001123">
    <property type="entry name" value="LeuE-type"/>
</dbReference>
<evidence type="ECO:0000313" key="7">
    <source>
        <dbReference type="EMBL" id="RGA06088.1"/>
    </source>
</evidence>
<evidence type="ECO:0000313" key="8">
    <source>
        <dbReference type="Proteomes" id="UP000262538"/>
    </source>
</evidence>
<sequence length="276" mass="28402">MPFPAAHGVGNVTRSPVSSIWRATVSAAPWASYPSISGPGQPDTTDERSCGRAACRPPIASRADKSGGHVPELLMGLSLGLGAGVMPGALLTLVITASLRGGFRAGVRLACVPLLSDLPVVLLAVTAVGALPEALLRVLSVCGGLYVVYLGVETLREARTALPPRPGEDAPSSAREILRGVVVNLLNPHPWLFWIAVGSPVFVAAWDRAPAYALGFTGAFYLVLVGSKVALAGAVGAGRHRLTPRGYRLLLGASGVLLAAVGVVLIVRGLAPRAYS</sequence>
<protein>
    <submittedName>
        <fullName evidence="7">LysE family translocator</fullName>
    </submittedName>
</protein>
<dbReference type="Proteomes" id="UP000262538">
    <property type="component" value="Unassembled WGS sequence"/>
</dbReference>
<dbReference type="EMBL" id="QFZU02000024">
    <property type="protein sequence ID" value="RGA06088.1"/>
    <property type="molecule type" value="Genomic_DNA"/>
</dbReference>
<keyword evidence="5 6" id="KW-0472">Membrane</keyword>
<organism evidence="7 8">
    <name type="scientific">Microbispora triticiradicis</name>
    <dbReference type="NCBI Taxonomy" id="2200763"/>
    <lineage>
        <taxon>Bacteria</taxon>
        <taxon>Bacillati</taxon>
        <taxon>Actinomycetota</taxon>
        <taxon>Actinomycetes</taxon>
        <taxon>Streptosporangiales</taxon>
        <taxon>Streptosporangiaceae</taxon>
        <taxon>Microbispora</taxon>
    </lineage>
</organism>
<feature type="transmembrane region" description="Helical" evidence="6">
    <location>
        <begin position="107"/>
        <end position="128"/>
    </location>
</feature>
<name>A0ABX9LRC2_9ACTN</name>
<keyword evidence="2" id="KW-1003">Cell membrane</keyword>
<gene>
    <name evidence="7" type="ORF">DI270_004785</name>
</gene>
<evidence type="ECO:0000256" key="2">
    <source>
        <dbReference type="ARBA" id="ARBA00022475"/>
    </source>
</evidence>
<feature type="transmembrane region" description="Helical" evidence="6">
    <location>
        <begin position="249"/>
        <end position="271"/>
    </location>
</feature>
<comment type="subcellular location">
    <subcellularLocation>
        <location evidence="1">Cell membrane</location>
        <topology evidence="1">Multi-pass membrane protein</topology>
    </subcellularLocation>
</comment>
<evidence type="ECO:0000256" key="3">
    <source>
        <dbReference type="ARBA" id="ARBA00022692"/>
    </source>
</evidence>
<evidence type="ECO:0000256" key="6">
    <source>
        <dbReference type="SAM" id="Phobius"/>
    </source>
</evidence>
<feature type="transmembrane region" description="Helical" evidence="6">
    <location>
        <begin position="134"/>
        <end position="152"/>
    </location>
</feature>
<evidence type="ECO:0000256" key="5">
    <source>
        <dbReference type="ARBA" id="ARBA00023136"/>
    </source>
</evidence>
<keyword evidence="8" id="KW-1185">Reference proteome</keyword>
<feature type="transmembrane region" description="Helical" evidence="6">
    <location>
        <begin position="73"/>
        <end position="95"/>
    </location>
</feature>
<accession>A0ABX9LRC2</accession>
<evidence type="ECO:0000256" key="1">
    <source>
        <dbReference type="ARBA" id="ARBA00004651"/>
    </source>
</evidence>
<keyword evidence="3 6" id="KW-0812">Transmembrane</keyword>
<feature type="transmembrane region" description="Helical" evidence="6">
    <location>
        <begin position="185"/>
        <end position="206"/>
    </location>
</feature>
<keyword evidence="4 6" id="KW-1133">Transmembrane helix</keyword>
<dbReference type="Pfam" id="PF01810">
    <property type="entry name" value="LysE"/>
    <property type="match status" value="1"/>
</dbReference>
<feature type="transmembrane region" description="Helical" evidence="6">
    <location>
        <begin position="212"/>
        <end position="237"/>
    </location>
</feature>
<reference evidence="7 8" key="1">
    <citation type="submission" date="2018-08" db="EMBL/GenBank/DDBJ databases">
        <title>Microbispora. triticiradicis sp. nov., a novel actinomycete isolated from the root of wheat (Triticum aestivum L.)).</title>
        <authorList>
            <person name="Han C."/>
        </authorList>
    </citation>
    <scope>NUCLEOTIDE SEQUENCE [LARGE SCALE GENOMIC DNA]</scope>
    <source>
        <strain evidence="7 8">NEAU-HRDPA2-9</strain>
    </source>
</reference>
<proteinExistence type="predicted"/>
<evidence type="ECO:0000256" key="4">
    <source>
        <dbReference type="ARBA" id="ARBA00022989"/>
    </source>
</evidence>